<evidence type="ECO:0000313" key="4">
    <source>
        <dbReference type="WBParaSite" id="GPUH_0002256201-mRNA-1"/>
    </source>
</evidence>
<evidence type="ECO:0000313" key="3">
    <source>
        <dbReference type="Proteomes" id="UP000271098"/>
    </source>
</evidence>
<reference evidence="2 3" key="2">
    <citation type="submission" date="2018-11" db="EMBL/GenBank/DDBJ databases">
        <authorList>
            <consortium name="Pathogen Informatics"/>
        </authorList>
    </citation>
    <scope>NUCLEOTIDE SEQUENCE [LARGE SCALE GENOMIC DNA]</scope>
</reference>
<organism evidence="4">
    <name type="scientific">Gongylonema pulchrum</name>
    <dbReference type="NCBI Taxonomy" id="637853"/>
    <lineage>
        <taxon>Eukaryota</taxon>
        <taxon>Metazoa</taxon>
        <taxon>Ecdysozoa</taxon>
        <taxon>Nematoda</taxon>
        <taxon>Chromadorea</taxon>
        <taxon>Rhabditida</taxon>
        <taxon>Spirurina</taxon>
        <taxon>Spiruromorpha</taxon>
        <taxon>Spiruroidea</taxon>
        <taxon>Gongylonematidae</taxon>
        <taxon>Gongylonema</taxon>
    </lineage>
</organism>
<dbReference type="AlphaFoldDB" id="A0A183ENJ4"/>
<dbReference type="Proteomes" id="UP000271098">
    <property type="component" value="Unassembled WGS sequence"/>
</dbReference>
<keyword evidence="3" id="KW-1185">Reference proteome</keyword>
<reference evidence="4" key="1">
    <citation type="submission" date="2016-06" db="UniProtKB">
        <authorList>
            <consortium name="WormBaseParasite"/>
        </authorList>
    </citation>
    <scope>IDENTIFICATION</scope>
</reference>
<dbReference type="WBParaSite" id="GPUH_0002256201-mRNA-1">
    <property type="protein sequence ID" value="GPUH_0002256201-mRNA-1"/>
    <property type="gene ID" value="GPUH_0002256201"/>
</dbReference>
<evidence type="ECO:0000313" key="2">
    <source>
        <dbReference type="EMBL" id="VDN40179.1"/>
    </source>
</evidence>
<gene>
    <name evidence="2" type="ORF">GPUH_LOCUS22535</name>
</gene>
<protein>
    <submittedName>
        <fullName evidence="4">Photolyase/cryptochrome alpha/beta domain-containing protein</fullName>
    </submittedName>
</protein>
<name>A0A183ENJ4_9BILA</name>
<evidence type="ECO:0000256" key="1">
    <source>
        <dbReference type="SAM" id="MobiDB-lite"/>
    </source>
</evidence>
<accession>A0A183ENJ4</accession>
<proteinExistence type="predicted"/>
<dbReference type="EMBL" id="UYRT01095317">
    <property type="protein sequence ID" value="VDN40179.1"/>
    <property type="molecule type" value="Genomic_DNA"/>
</dbReference>
<sequence length="279" mass="32284">MGDYDDDKQVDDRLWIQRRRGSLILNRKKLDGTCTNTGNYFRGKHNDNDDDFIQPLRKSLIERNGKVARCINGEKGRDDETKADQVGEEDNRAELDERSNEQFQTKALITEAFIKGSGYSRFPPSLPKQDPGARSEEKRAPSLFGFSAYIDCYWHALLRASFVDVVLVHRKRGRYTPKLTDYRKEAKLLKKQNIRFCAIDVNTRFLEALAGIHESCRCIIMEITLTFNQCCFCLSRWLLQQTPEIVDQDHNYLKPMKIPAIIQSKSPRLPVDVQLTVHL</sequence>
<feature type="region of interest" description="Disordered" evidence="1">
    <location>
        <begin position="74"/>
        <end position="99"/>
    </location>
</feature>